<keyword evidence="2" id="KW-0472">Membrane</keyword>
<protein>
    <submittedName>
        <fullName evidence="3">Uncharacterized protein</fullName>
    </submittedName>
</protein>
<keyword evidence="2" id="KW-0812">Transmembrane</keyword>
<reference evidence="3 4" key="1">
    <citation type="submission" date="2020-03" db="EMBL/GenBank/DDBJ databases">
        <title>Chryseoglobus sp. isolated from a deep-sea seamount.</title>
        <authorList>
            <person name="Zhang D.-C."/>
        </authorList>
    </citation>
    <scope>NUCLEOTIDE SEQUENCE [LARGE SCALE GENOMIC DNA]</scope>
    <source>
        <strain evidence="3 4">KN1116</strain>
    </source>
</reference>
<feature type="transmembrane region" description="Helical" evidence="2">
    <location>
        <begin position="39"/>
        <end position="63"/>
    </location>
</feature>
<comment type="caution">
    <text evidence="3">The sequence shown here is derived from an EMBL/GenBank/DDBJ whole genome shotgun (WGS) entry which is preliminary data.</text>
</comment>
<feature type="compositionally biased region" description="Basic and acidic residues" evidence="1">
    <location>
        <begin position="87"/>
        <end position="113"/>
    </location>
</feature>
<dbReference type="Proteomes" id="UP000818266">
    <property type="component" value="Unassembled WGS sequence"/>
</dbReference>
<dbReference type="RefSeq" id="WP_152583979.1">
    <property type="nucleotide sequence ID" value="NZ_VIKT02000020.1"/>
</dbReference>
<name>A0A9E5MFJ5_9MICO</name>
<keyword evidence="2" id="KW-1133">Transmembrane helix</keyword>
<organism evidence="3 4">
    <name type="scientific">Microcella pacifica</name>
    <dbReference type="NCBI Taxonomy" id="2591847"/>
    <lineage>
        <taxon>Bacteria</taxon>
        <taxon>Bacillati</taxon>
        <taxon>Actinomycetota</taxon>
        <taxon>Actinomycetes</taxon>
        <taxon>Micrococcales</taxon>
        <taxon>Microbacteriaceae</taxon>
        <taxon>Microcella</taxon>
    </lineage>
</organism>
<feature type="compositionally biased region" description="Low complexity" evidence="1">
    <location>
        <begin position="14"/>
        <end position="32"/>
    </location>
</feature>
<feature type="compositionally biased region" description="Basic and acidic residues" evidence="1">
    <location>
        <begin position="1"/>
        <end position="10"/>
    </location>
</feature>
<keyword evidence="4" id="KW-1185">Reference proteome</keyword>
<sequence length="120" mass="12782">MTTESNDRPDQQGASEPAPATAASPSAPVATSRGGTRTVLAATGIAVGSVLLLGLTFGGGVLLGTHLPDRGPGGPVMASEAVERLQERFDERRDERDERRDRIREHRELHESPSDQSPDQ</sequence>
<evidence type="ECO:0000313" key="3">
    <source>
        <dbReference type="EMBL" id="NHF63767.1"/>
    </source>
</evidence>
<dbReference type="EMBL" id="VIKT02000020">
    <property type="protein sequence ID" value="NHF63767.1"/>
    <property type="molecule type" value="Genomic_DNA"/>
</dbReference>
<accession>A0A9E5MFJ5</accession>
<proteinExistence type="predicted"/>
<evidence type="ECO:0000313" key="4">
    <source>
        <dbReference type="Proteomes" id="UP000818266"/>
    </source>
</evidence>
<dbReference type="AlphaFoldDB" id="A0A9E5MFJ5"/>
<feature type="region of interest" description="Disordered" evidence="1">
    <location>
        <begin position="87"/>
        <end position="120"/>
    </location>
</feature>
<evidence type="ECO:0000256" key="1">
    <source>
        <dbReference type="SAM" id="MobiDB-lite"/>
    </source>
</evidence>
<gene>
    <name evidence="3" type="ORF">FK219_011060</name>
</gene>
<evidence type="ECO:0000256" key="2">
    <source>
        <dbReference type="SAM" id="Phobius"/>
    </source>
</evidence>
<feature type="region of interest" description="Disordered" evidence="1">
    <location>
        <begin position="1"/>
        <end position="34"/>
    </location>
</feature>